<dbReference type="GO" id="GO:0003700">
    <property type="term" value="F:DNA-binding transcription factor activity"/>
    <property type="evidence" value="ECO:0007669"/>
    <property type="project" value="InterPro"/>
</dbReference>
<organism evidence="7 8">
    <name type="scientific">Photobacterium rosenbergii</name>
    <dbReference type="NCBI Taxonomy" id="294936"/>
    <lineage>
        <taxon>Bacteria</taxon>
        <taxon>Pseudomonadati</taxon>
        <taxon>Pseudomonadota</taxon>
        <taxon>Gammaproteobacteria</taxon>
        <taxon>Vibrionales</taxon>
        <taxon>Vibrionaceae</taxon>
        <taxon>Photobacterium</taxon>
    </lineage>
</organism>
<reference evidence="7 8" key="1">
    <citation type="submission" date="2018-03" db="EMBL/GenBank/DDBJ databases">
        <title>Whole genome sequencing of Histamine producing bacteria.</title>
        <authorList>
            <person name="Butler K."/>
        </authorList>
    </citation>
    <scope>NUCLEOTIDE SEQUENCE [LARGE SCALE GENOMIC DNA]</scope>
    <source>
        <strain evidence="7 8">DSM 19138</strain>
    </source>
</reference>
<keyword evidence="4" id="KW-0804">Transcription</keyword>
<evidence type="ECO:0000256" key="1">
    <source>
        <dbReference type="ARBA" id="ARBA00022491"/>
    </source>
</evidence>
<evidence type="ECO:0000259" key="6">
    <source>
        <dbReference type="PROSITE" id="PS50937"/>
    </source>
</evidence>
<dbReference type="PROSITE" id="PS50937">
    <property type="entry name" value="HTH_MERR_2"/>
    <property type="match status" value="1"/>
</dbReference>
<evidence type="ECO:0000256" key="2">
    <source>
        <dbReference type="ARBA" id="ARBA00023015"/>
    </source>
</evidence>
<dbReference type="PANTHER" id="PTHR30204">
    <property type="entry name" value="REDOX-CYCLING DRUG-SENSING TRANSCRIPTIONAL ACTIVATOR SOXR"/>
    <property type="match status" value="1"/>
</dbReference>
<dbReference type="SUPFAM" id="SSF46955">
    <property type="entry name" value="Putative DNA-binding domain"/>
    <property type="match status" value="1"/>
</dbReference>
<keyword evidence="2" id="KW-0805">Transcription regulation</keyword>
<proteinExistence type="predicted"/>
<dbReference type="EMBL" id="PYMB01000011">
    <property type="protein sequence ID" value="PSW10314.1"/>
    <property type="molecule type" value="Genomic_DNA"/>
</dbReference>
<evidence type="ECO:0000256" key="5">
    <source>
        <dbReference type="SAM" id="Coils"/>
    </source>
</evidence>
<evidence type="ECO:0000256" key="4">
    <source>
        <dbReference type="ARBA" id="ARBA00023163"/>
    </source>
</evidence>
<dbReference type="PANTHER" id="PTHR30204:SF69">
    <property type="entry name" value="MERR-FAMILY TRANSCRIPTIONAL REGULATOR"/>
    <property type="match status" value="1"/>
</dbReference>
<protein>
    <submittedName>
        <fullName evidence="7">MerR family transcriptional regulator</fullName>
    </submittedName>
</protein>
<dbReference type="Proteomes" id="UP000241346">
    <property type="component" value="Unassembled WGS sequence"/>
</dbReference>
<gene>
    <name evidence="7" type="ORF">C9J01_19085</name>
</gene>
<dbReference type="AlphaFoldDB" id="A0A2T3NA09"/>
<sequence length="124" mass="13788">MLIGQLCKEAGVSRELVRHYESLGLLVSSPRTAGSRTYREFSADSPNRLRIIKQAQAIGFTLKEVEPLLNAFMSQDLTRAEALSVLDEKLERIERIIQDALEAKATLLSKIETIRAKDGSGCLK</sequence>
<dbReference type="PRINTS" id="PR00040">
    <property type="entry name" value="HTHMERR"/>
</dbReference>
<dbReference type="InterPro" id="IPR047057">
    <property type="entry name" value="MerR_fam"/>
</dbReference>
<dbReference type="GO" id="GO:0003677">
    <property type="term" value="F:DNA binding"/>
    <property type="evidence" value="ECO:0007669"/>
    <property type="project" value="UniProtKB-KW"/>
</dbReference>
<evidence type="ECO:0000313" key="8">
    <source>
        <dbReference type="Proteomes" id="UP000241346"/>
    </source>
</evidence>
<dbReference type="Pfam" id="PF13411">
    <property type="entry name" value="MerR_1"/>
    <property type="match status" value="1"/>
</dbReference>
<keyword evidence="5" id="KW-0175">Coiled coil</keyword>
<keyword evidence="3" id="KW-0238">DNA-binding</keyword>
<evidence type="ECO:0000256" key="3">
    <source>
        <dbReference type="ARBA" id="ARBA00023125"/>
    </source>
</evidence>
<comment type="caution">
    <text evidence="7">The sequence shown here is derived from an EMBL/GenBank/DDBJ whole genome shotgun (WGS) entry which is preliminary data.</text>
</comment>
<keyword evidence="1" id="KW-0678">Repressor</keyword>
<name>A0A2T3NA09_9GAMM</name>
<feature type="coiled-coil region" evidence="5">
    <location>
        <begin position="83"/>
        <end position="110"/>
    </location>
</feature>
<dbReference type="InterPro" id="IPR000551">
    <property type="entry name" value="MerR-type_HTH_dom"/>
</dbReference>
<dbReference type="InterPro" id="IPR009061">
    <property type="entry name" value="DNA-bd_dom_put_sf"/>
</dbReference>
<dbReference type="RefSeq" id="WP_107299728.1">
    <property type="nucleotide sequence ID" value="NZ_PYMB01000011.1"/>
</dbReference>
<accession>A0A2T3NA09</accession>
<dbReference type="Gene3D" id="1.10.1660.10">
    <property type="match status" value="1"/>
</dbReference>
<dbReference type="SMART" id="SM00422">
    <property type="entry name" value="HTH_MERR"/>
    <property type="match status" value="1"/>
</dbReference>
<feature type="domain" description="HTH merR-type" evidence="6">
    <location>
        <begin position="1"/>
        <end position="71"/>
    </location>
</feature>
<evidence type="ECO:0000313" key="7">
    <source>
        <dbReference type="EMBL" id="PSW10314.1"/>
    </source>
</evidence>